<dbReference type="NCBIfam" id="TIGR00633">
    <property type="entry name" value="xth"/>
    <property type="match status" value="1"/>
</dbReference>
<dbReference type="SUPFAM" id="SSF52799">
    <property type="entry name" value="(Phosphotyrosine protein) phosphatases II"/>
    <property type="match status" value="1"/>
</dbReference>
<dbReference type="EMBL" id="KN824277">
    <property type="protein sequence ID" value="KIM34297.1"/>
    <property type="molecule type" value="Genomic_DNA"/>
</dbReference>
<feature type="binding site" evidence="9">
    <location>
        <position position="255"/>
    </location>
    <ligand>
        <name>Mg(2+)</name>
        <dbReference type="ChEBI" id="CHEBI:18420"/>
        <label>1</label>
    </ligand>
</feature>
<feature type="active site" evidence="8">
    <location>
        <position position="115"/>
    </location>
</feature>
<dbReference type="CDD" id="cd14498">
    <property type="entry name" value="DSP"/>
    <property type="match status" value="1"/>
</dbReference>
<feature type="region of interest" description="Disordered" evidence="13">
    <location>
        <begin position="341"/>
        <end position="448"/>
    </location>
</feature>
<accession>A0A0C2XZL0</accession>
<keyword evidence="2 9" id="KW-0479">Metal-binding</keyword>
<dbReference type="InterPro" id="IPR029021">
    <property type="entry name" value="Prot-tyrosine_phosphatase-like"/>
</dbReference>
<keyword evidence="3 11" id="KW-0863">Zinc-finger</keyword>
<dbReference type="PANTHER" id="PTHR22748:SF4">
    <property type="entry name" value="DNA-(APURINIC OR APYRIMIDINIC SITE) ENDONUCLEASE 2"/>
    <property type="match status" value="1"/>
</dbReference>
<dbReference type="GO" id="GO:0140096">
    <property type="term" value="F:catalytic activity, acting on a protein"/>
    <property type="evidence" value="ECO:0007669"/>
    <property type="project" value="UniProtKB-ARBA"/>
</dbReference>
<dbReference type="AlphaFoldDB" id="A0A0C2XZL0"/>
<dbReference type="InterPro" id="IPR000340">
    <property type="entry name" value="Dual-sp_phosphatase_cat-dom"/>
</dbReference>
<dbReference type="GO" id="GO:0008081">
    <property type="term" value="F:phosphoric diester hydrolase activity"/>
    <property type="evidence" value="ECO:0007669"/>
    <property type="project" value="TreeGrafter"/>
</dbReference>
<feature type="domain" description="Tyrosine specific protein phosphatases" evidence="15">
    <location>
        <begin position="645"/>
        <end position="704"/>
    </location>
</feature>
<reference evidence="18" key="2">
    <citation type="submission" date="2015-01" db="EMBL/GenBank/DDBJ databases">
        <title>Evolutionary Origins and Diversification of the Mycorrhizal Mutualists.</title>
        <authorList>
            <consortium name="DOE Joint Genome Institute"/>
            <consortium name="Mycorrhizal Genomics Consortium"/>
            <person name="Kohler A."/>
            <person name="Kuo A."/>
            <person name="Nagy L.G."/>
            <person name="Floudas D."/>
            <person name="Copeland A."/>
            <person name="Barry K.W."/>
            <person name="Cichocki N."/>
            <person name="Veneault-Fourrey C."/>
            <person name="LaButti K."/>
            <person name="Lindquist E.A."/>
            <person name="Lipzen A."/>
            <person name="Lundell T."/>
            <person name="Morin E."/>
            <person name="Murat C."/>
            <person name="Riley R."/>
            <person name="Ohm R."/>
            <person name="Sun H."/>
            <person name="Tunlid A."/>
            <person name="Henrissat B."/>
            <person name="Grigoriev I.V."/>
            <person name="Hibbett D.S."/>
            <person name="Martin F."/>
        </authorList>
    </citation>
    <scope>NUCLEOTIDE SEQUENCE [LARGE SCALE GENOMIC DNA]</scope>
    <source>
        <strain evidence="18">MAFF 305830</strain>
    </source>
</reference>
<keyword evidence="6 9" id="KW-0460">Magnesium</keyword>
<evidence type="ECO:0000256" key="4">
    <source>
        <dbReference type="ARBA" id="ARBA00022801"/>
    </source>
</evidence>
<evidence type="ECO:0000256" key="11">
    <source>
        <dbReference type="PROSITE-ProRule" id="PRU01343"/>
    </source>
</evidence>
<feature type="binding site" evidence="9">
    <location>
        <position position="156"/>
    </location>
    <ligand>
        <name>Mg(2+)</name>
        <dbReference type="ChEBI" id="CHEBI:18420"/>
        <label>1</label>
    </ligand>
</feature>
<feature type="compositionally biased region" description="Basic and acidic residues" evidence="13">
    <location>
        <begin position="385"/>
        <end position="401"/>
    </location>
</feature>
<feature type="active site" description="Proton donor/acceptor" evidence="8">
    <location>
        <position position="154"/>
    </location>
</feature>
<dbReference type="InterPro" id="IPR000387">
    <property type="entry name" value="Tyr_Pase_dom"/>
</dbReference>
<feature type="compositionally biased region" description="Acidic residues" evidence="13">
    <location>
        <begin position="430"/>
        <end position="442"/>
    </location>
</feature>
<evidence type="ECO:0000256" key="5">
    <source>
        <dbReference type="ARBA" id="ARBA00022833"/>
    </source>
</evidence>
<evidence type="ECO:0000256" key="1">
    <source>
        <dbReference type="ARBA" id="ARBA00007092"/>
    </source>
</evidence>
<feature type="domain" description="Tyrosine-protein phosphatase" evidence="14">
    <location>
        <begin position="575"/>
        <end position="726"/>
    </location>
</feature>
<feature type="compositionally biased region" description="Low complexity" evidence="13">
    <location>
        <begin position="344"/>
        <end position="355"/>
    </location>
</feature>
<dbReference type="PROSITE" id="PS50054">
    <property type="entry name" value="TYR_PHOSPHATASE_DUAL"/>
    <property type="match status" value="1"/>
</dbReference>
<feature type="binding site" evidence="9">
    <location>
        <position position="154"/>
    </location>
    <ligand>
        <name>Mg(2+)</name>
        <dbReference type="ChEBI" id="CHEBI:18420"/>
        <label>1</label>
    </ligand>
</feature>
<evidence type="ECO:0000256" key="8">
    <source>
        <dbReference type="PIRSR" id="PIRSR604808-1"/>
    </source>
</evidence>
<dbReference type="InterPro" id="IPR020422">
    <property type="entry name" value="TYR_PHOSPHATASE_DUAL_dom"/>
</dbReference>
<evidence type="ECO:0000256" key="12">
    <source>
        <dbReference type="RuleBase" id="RU362131"/>
    </source>
</evidence>
<evidence type="ECO:0000256" key="10">
    <source>
        <dbReference type="PIRSR" id="PIRSR604808-3"/>
    </source>
</evidence>
<sequence>MKTSRRGLDALTAVPGKYDGFFSFPVAKGGYSGVAVYTKSTSVTPLRAEEGLSGSIQPKPPLSSNERVSPQYPAIENIDLMADDNGQLLTSLGELDKEGRALILDFGLFVLINLYCVADSADVRYHFKMNYYYLLQERVRLLIEAGREVIVLGDLNACPAPLDHCEGQLPKIKASFYDSAHRKWLRDWLVPNGPLVDTTRERWPTREGMYTCWNTKTSARDGNYGTRIDLILITPGLRRWVKDADIQPLVKGSDHCPVFLDFHDTIIDGEGRELKLSDAIRGSTTGSMGTRELPRICARNWDEYSAKQTLLSTFFTPRTASTLANTSEPQVSPGLTKPAELNVLQPNSKPSSSLPLQPPAESGPEVEEVEPTSSMAQVSQKRKRAIDDCGQVKKAKVEKTKNGQAKLSSFFQKPKPVARSRGTSSASEIQEVEEVVEEEERSQEDAQFDRDIEMAILLSQTEPSTSPPSTTAPRVNTKEAWSSLLAPLQVPKCIVHGEPSKQYTVNKPGPTKGKTFFLCSRPLGPGYDSGRSKRPRDEVDPAYRCDFFKWSSDVRLAVLTKMADELELFGSGHRQIAEIIPGFLYLSDIASASDDATLHQVGITHVVSALSAPIPWLGPSPNSPCRILHVRCDDTPDDDILAHFEATNAFINEAYRESVQSGKKNKVLCHCLAGVSRSPTLVAAYLISAGVSRDEALDLLRERRTVVDPNPAFVNQLAIFENQVRNSPQESTVVTPWTNFVKTRELSAVRG</sequence>
<dbReference type="EC" id="3.1.-.-" evidence="12"/>
<gene>
    <name evidence="17" type="ORF">M408DRAFT_5577</name>
</gene>
<protein>
    <recommendedName>
        <fullName evidence="12">DNA-(apurinic or apyrimidinic site) endonuclease</fullName>
        <ecNumber evidence="12">3.1.-.-</ecNumber>
    </recommendedName>
</protein>
<evidence type="ECO:0000313" key="17">
    <source>
        <dbReference type="EMBL" id="KIM34297.1"/>
    </source>
</evidence>
<evidence type="ECO:0000256" key="3">
    <source>
        <dbReference type="ARBA" id="ARBA00022771"/>
    </source>
</evidence>
<dbReference type="Gene3D" id="3.90.190.10">
    <property type="entry name" value="Protein tyrosine phosphatase superfamily"/>
    <property type="match status" value="1"/>
</dbReference>
<dbReference type="InterPro" id="IPR036691">
    <property type="entry name" value="Endo/exonu/phosph_ase_sf"/>
</dbReference>
<dbReference type="Gene3D" id="3.60.10.10">
    <property type="entry name" value="Endonuclease/exonuclease/phosphatase"/>
    <property type="match status" value="1"/>
</dbReference>
<proteinExistence type="inferred from homology"/>
<comment type="cofactor">
    <cofactor evidence="9 12">
        <name>Mg(2+)</name>
        <dbReference type="ChEBI" id="CHEBI:18420"/>
    </cofactor>
    <cofactor evidence="9 12">
        <name>Mn(2+)</name>
        <dbReference type="ChEBI" id="CHEBI:29035"/>
    </cofactor>
    <text evidence="9 12">Probably binds two magnesium or manganese ions per subunit.</text>
</comment>
<feature type="active site" description="Proton acceptor" evidence="8">
    <location>
        <position position="255"/>
    </location>
</feature>
<keyword evidence="12" id="KW-0227">DNA damage</keyword>
<keyword evidence="12" id="KW-0234">DNA repair</keyword>
<evidence type="ECO:0000256" key="9">
    <source>
        <dbReference type="PIRSR" id="PIRSR604808-2"/>
    </source>
</evidence>
<dbReference type="SUPFAM" id="SSF56219">
    <property type="entry name" value="DNase I-like"/>
    <property type="match status" value="1"/>
</dbReference>
<dbReference type="InterPro" id="IPR004808">
    <property type="entry name" value="AP_endonuc_1"/>
</dbReference>
<evidence type="ECO:0000259" key="15">
    <source>
        <dbReference type="PROSITE" id="PS50056"/>
    </source>
</evidence>
<evidence type="ECO:0000256" key="13">
    <source>
        <dbReference type="SAM" id="MobiDB-lite"/>
    </source>
</evidence>
<feature type="domain" description="GRF-type" evidence="16">
    <location>
        <begin position="493"/>
        <end position="554"/>
    </location>
</feature>
<name>A0A0C2XZL0_SERVB</name>
<dbReference type="PROSITE" id="PS50056">
    <property type="entry name" value="TYR_PHOSPHATASE_2"/>
    <property type="match status" value="1"/>
</dbReference>
<feature type="site" description="Transition state stabilizer" evidence="10">
    <location>
        <position position="156"/>
    </location>
</feature>
<dbReference type="Pfam" id="PF00782">
    <property type="entry name" value="DSPc"/>
    <property type="match status" value="1"/>
</dbReference>
<dbReference type="PROSITE" id="PS51435">
    <property type="entry name" value="AP_NUCLEASE_F1_4"/>
    <property type="match status" value="1"/>
</dbReference>
<evidence type="ECO:0000256" key="2">
    <source>
        <dbReference type="ARBA" id="ARBA00022723"/>
    </source>
</evidence>
<feature type="site" description="Important for catalytic activity" evidence="10">
    <location>
        <position position="229"/>
    </location>
</feature>
<evidence type="ECO:0000259" key="14">
    <source>
        <dbReference type="PROSITE" id="PS50054"/>
    </source>
</evidence>
<dbReference type="PROSITE" id="PS51999">
    <property type="entry name" value="ZF_GRF"/>
    <property type="match status" value="1"/>
</dbReference>
<reference evidence="17 18" key="1">
    <citation type="submission" date="2014-04" db="EMBL/GenBank/DDBJ databases">
        <authorList>
            <consortium name="DOE Joint Genome Institute"/>
            <person name="Kuo A."/>
            <person name="Zuccaro A."/>
            <person name="Kohler A."/>
            <person name="Nagy L.G."/>
            <person name="Floudas D."/>
            <person name="Copeland A."/>
            <person name="Barry K.W."/>
            <person name="Cichocki N."/>
            <person name="Veneault-Fourrey C."/>
            <person name="LaButti K."/>
            <person name="Lindquist E.A."/>
            <person name="Lipzen A."/>
            <person name="Lundell T."/>
            <person name="Morin E."/>
            <person name="Murat C."/>
            <person name="Sun H."/>
            <person name="Tunlid A."/>
            <person name="Henrissat B."/>
            <person name="Grigoriev I.V."/>
            <person name="Hibbett D.S."/>
            <person name="Martin F."/>
            <person name="Nordberg H.P."/>
            <person name="Cantor M.N."/>
            <person name="Hua S.X."/>
        </authorList>
    </citation>
    <scope>NUCLEOTIDE SEQUENCE [LARGE SCALE GENOMIC DNA]</scope>
    <source>
        <strain evidence="17 18">MAFF 305830</strain>
    </source>
</reference>
<evidence type="ECO:0000256" key="6">
    <source>
        <dbReference type="ARBA" id="ARBA00022842"/>
    </source>
</evidence>
<keyword evidence="7" id="KW-0539">Nucleus</keyword>
<dbReference type="PANTHER" id="PTHR22748">
    <property type="entry name" value="AP ENDONUCLEASE"/>
    <property type="match status" value="1"/>
</dbReference>
<organism evidence="17 18">
    <name type="scientific">Serendipita vermifera MAFF 305830</name>
    <dbReference type="NCBI Taxonomy" id="933852"/>
    <lineage>
        <taxon>Eukaryota</taxon>
        <taxon>Fungi</taxon>
        <taxon>Dikarya</taxon>
        <taxon>Basidiomycota</taxon>
        <taxon>Agaricomycotina</taxon>
        <taxon>Agaricomycetes</taxon>
        <taxon>Sebacinales</taxon>
        <taxon>Serendipitaceae</taxon>
        <taxon>Serendipita</taxon>
    </lineage>
</organism>
<dbReference type="InterPro" id="IPR005135">
    <property type="entry name" value="Endo/exonuclease/phosphatase"/>
</dbReference>
<dbReference type="Proteomes" id="UP000054097">
    <property type="component" value="Unassembled WGS sequence"/>
</dbReference>
<dbReference type="HOGENOM" id="CLU_010374_2_1_1"/>
<keyword evidence="18" id="KW-1185">Reference proteome</keyword>
<evidence type="ECO:0000313" key="18">
    <source>
        <dbReference type="Proteomes" id="UP000054097"/>
    </source>
</evidence>
<dbReference type="GO" id="GO:0006284">
    <property type="term" value="P:base-excision repair"/>
    <property type="evidence" value="ECO:0007669"/>
    <property type="project" value="TreeGrafter"/>
</dbReference>
<dbReference type="GO" id="GO:0005634">
    <property type="term" value="C:nucleus"/>
    <property type="evidence" value="ECO:0007669"/>
    <property type="project" value="TreeGrafter"/>
</dbReference>
<dbReference type="Pfam" id="PF03372">
    <property type="entry name" value="Exo_endo_phos"/>
    <property type="match status" value="1"/>
</dbReference>
<dbReference type="STRING" id="933852.A0A0C2XZL0"/>
<dbReference type="InterPro" id="IPR010666">
    <property type="entry name" value="Znf_GRF"/>
</dbReference>
<dbReference type="GO" id="GO:0008270">
    <property type="term" value="F:zinc ion binding"/>
    <property type="evidence" value="ECO:0007669"/>
    <property type="project" value="UniProtKB-KW"/>
</dbReference>
<evidence type="ECO:0000256" key="7">
    <source>
        <dbReference type="ARBA" id="ARBA00023242"/>
    </source>
</evidence>
<keyword evidence="5" id="KW-0862">Zinc</keyword>
<dbReference type="GO" id="GO:0003906">
    <property type="term" value="F:DNA-(apurinic or apyrimidinic site) endonuclease activity"/>
    <property type="evidence" value="ECO:0007669"/>
    <property type="project" value="TreeGrafter"/>
</dbReference>
<dbReference type="GO" id="GO:0008311">
    <property type="term" value="F:double-stranded DNA 3'-5' DNA exonuclease activity"/>
    <property type="evidence" value="ECO:0007669"/>
    <property type="project" value="TreeGrafter"/>
</dbReference>
<dbReference type="OrthoDB" id="391817at2759"/>
<keyword evidence="9" id="KW-0464">Manganese</keyword>
<keyword evidence="4" id="KW-0378">Hydrolase</keyword>
<comment type="similarity">
    <text evidence="1 12">Belongs to the DNA repair enzymes AP/ExoA family.</text>
</comment>
<feature type="site" description="Interaction with DNA substrate" evidence="10">
    <location>
        <position position="255"/>
    </location>
</feature>
<feature type="binding site" evidence="9">
    <location>
        <position position="254"/>
    </location>
    <ligand>
        <name>Mg(2+)</name>
        <dbReference type="ChEBI" id="CHEBI:18420"/>
        <label>1</label>
    </ligand>
</feature>
<evidence type="ECO:0000259" key="16">
    <source>
        <dbReference type="PROSITE" id="PS51999"/>
    </source>
</evidence>
<feature type="compositionally biased region" description="Polar residues" evidence="13">
    <location>
        <begin position="402"/>
        <end position="411"/>
    </location>
</feature>
<dbReference type="SMART" id="SM00195">
    <property type="entry name" value="DSPc"/>
    <property type="match status" value="1"/>
</dbReference>